<evidence type="ECO:0000313" key="1">
    <source>
        <dbReference type="EMBL" id="GAH57144.1"/>
    </source>
</evidence>
<organism evidence="1">
    <name type="scientific">marine sediment metagenome</name>
    <dbReference type="NCBI Taxonomy" id="412755"/>
    <lineage>
        <taxon>unclassified sequences</taxon>
        <taxon>metagenomes</taxon>
        <taxon>ecological metagenomes</taxon>
    </lineage>
</organism>
<gene>
    <name evidence="1" type="ORF">S03H2_28495</name>
</gene>
<dbReference type="AlphaFoldDB" id="X1HTI7"/>
<protein>
    <submittedName>
        <fullName evidence="1">Uncharacterized protein</fullName>
    </submittedName>
</protein>
<reference evidence="1" key="1">
    <citation type="journal article" date="2014" name="Front. Microbiol.">
        <title>High frequency of phylogenetically diverse reductive dehalogenase-homologous genes in deep subseafloor sedimentary metagenomes.</title>
        <authorList>
            <person name="Kawai M."/>
            <person name="Futagami T."/>
            <person name="Toyoda A."/>
            <person name="Takaki Y."/>
            <person name="Nishi S."/>
            <person name="Hori S."/>
            <person name="Arai W."/>
            <person name="Tsubouchi T."/>
            <person name="Morono Y."/>
            <person name="Uchiyama I."/>
            <person name="Ito T."/>
            <person name="Fujiyama A."/>
            <person name="Inagaki F."/>
            <person name="Takami H."/>
        </authorList>
    </citation>
    <scope>NUCLEOTIDE SEQUENCE</scope>
    <source>
        <strain evidence="1">Expedition CK06-06</strain>
    </source>
</reference>
<name>X1HTI7_9ZZZZ</name>
<accession>X1HTI7</accession>
<comment type="caution">
    <text evidence="1">The sequence shown here is derived from an EMBL/GenBank/DDBJ whole genome shotgun (WGS) entry which is preliminary data.</text>
</comment>
<feature type="non-terminal residue" evidence="1">
    <location>
        <position position="1"/>
    </location>
</feature>
<dbReference type="EMBL" id="BARU01017168">
    <property type="protein sequence ID" value="GAH57144.1"/>
    <property type="molecule type" value="Genomic_DNA"/>
</dbReference>
<proteinExistence type="predicted"/>
<sequence>PGESAEFDWGCLKLTIAGKGKVLQMSVFTTAKGDYRAGDIYYNQKTENFLDTHANFFSEIGGVYKEMVYDNSRVTVAKFVGPSEKEPTEALIKLSIYYGFKFRFLK</sequence>